<evidence type="ECO:0000256" key="5">
    <source>
        <dbReference type="ARBA" id="ARBA00022695"/>
    </source>
</evidence>
<keyword evidence="7" id="KW-0239">DNA-directed DNA polymerase</keyword>
<sequence length="1174" mass="129903">MADFVHLHCHTEYSLLDGAIRIGDLVKTAKDFGCPAAAITDHGNMHGALVFYEAAKKAELKPIVGCEVYVAKERMGLKDARSARDAGWHLILLAQNDVGFRNLLKLVTMGYFEGFHYKPRVDKAVLAAHSEGLIALSACLKGEINQAFLREGMDAAREQARQYAALFPDRFYLELQANDLPEQARVNDMLIELSHETKLPLVATNDCHYLRADDAQAHDILLCIQTAACVDDEKRMRFTTKELYYRSPDEMAAAFAHVPEAVANTCAIAERINLSLDLKTLHFPAYTPPEGKDLDETMAVMAREGLKRRLAKMSGVDEKKYWERLELELDVINRMGFPGYFLIVQDFINWAKAQGIPVGPGRGSAAGSLVAFSLRITNLDPLPYDLLFERFLNIERISMPDIDVDFCERRRVEVIRYVTEKYGRDSVAQITTFGTMKAKAVVRDVGRALGMSFGETDRIAKLIPEDLKMTIDKALAQEPKLRELAAADPRIARLIDVSRRLEGLCRHASTHAAGVVISDKPMTEYVPLYKGKNDEIVTQWDMKRVEKVGLVKFDFLGLKTMTVIQDALEIIRQSGETPPDLDTLPLTDPATYELFSRGDTDGIFQVESEGMRKYLRMLKPTCFEDVIAMLALYRPGPLGSGMVEQFIRRKHGEEPVEYPHPLLAETLAPTYGVIVYQEQVMKIAQVLASFTLGDGDLLRRAMGKKIAAEMAMQRTRFVDGAKQNGIPEKKANEIFDLMEKFAEYGFNKSHSAAYALISYHTAYLKAHHPVAYMAALMTSDIENQDKILKYIADCRDREIEVLPPDVNAGQADFSVKDGKILYGLAGIKNVGREAISEIVSERGKNGPYTSLLDLASRVNLRKVTKRVLEYLIKCGACDGFGCTRAGLFAGLDQAAAIGQKRAADRNTNQLSLMALVPTKPEPTTGLGIDCPEATLTEWGHEQKMAFEKEALGFYLTGHPLLAYIRDIRAMRLPSLVQCADLSPGTEVKVAAMVVSLKEIVTKKGGKMAFGLVKDLTGEAEVTFFPEVFEKSRELLSVDAPLCIAGKISTYEGGGGGDEGKKLVKIEAAAVEHLSKTANDSADPVHVRLDACGGELPLDGLAPILARYPGTCRVHLVITYPRAECRLRFGDAFCVRRCPDLRRELDEFETSCRAPAPAVSGKNAASPARPGGERP</sequence>
<evidence type="ECO:0000256" key="6">
    <source>
        <dbReference type="ARBA" id="ARBA00022705"/>
    </source>
</evidence>
<evidence type="ECO:0000256" key="2">
    <source>
        <dbReference type="ARBA" id="ARBA00012417"/>
    </source>
</evidence>
<proteinExistence type="predicted"/>
<dbReference type="Gene3D" id="1.10.10.1600">
    <property type="entry name" value="Bacterial DNA polymerase III alpha subunit, thumb domain"/>
    <property type="match status" value="1"/>
</dbReference>
<evidence type="ECO:0000259" key="10">
    <source>
        <dbReference type="SMART" id="SM00481"/>
    </source>
</evidence>
<dbReference type="InterPro" id="IPR029460">
    <property type="entry name" value="DNAPol_HHH"/>
</dbReference>
<dbReference type="InterPro" id="IPR004365">
    <property type="entry name" value="NA-bd_OB_tRNA"/>
</dbReference>
<dbReference type="GO" id="GO:0005737">
    <property type="term" value="C:cytoplasm"/>
    <property type="evidence" value="ECO:0007669"/>
    <property type="project" value="UniProtKB-SubCell"/>
</dbReference>
<dbReference type="NCBIfam" id="NF004226">
    <property type="entry name" value="PRK05673.1"/>
    <property type="match status" value="1"/>
</dbReference>
<dbReference type="NCBIfam" id="TIGR00594">
    <property type="entry name" value="polc"/>
    <property type="match status" value="1"/>
</dbReference>
<comment type="caution">
    <text evidence="11">The sequence shown here is derived from an EMBL/GenBank/DDBJ whole genome shotgun (WGS) entry which is preliminary data.</text>
</comment>
<dbReference type="CDD" id="cd04485">
    <property type="entry name" value="DnaE_OBF"/>
    <property type="match status" value="1"/>
</dbReference>
<protein>
    <recommendedName>
        <fullName evidence="3">DNA polymerase III subunit alpha</fullName>
        <ecNumber evidence="2">2.7.7.7</ecNumber>
    </recommendedName>
</protein>
<keyword evidence="6" id="KW-0235">DNA replication</keyword>
<evidence type="ECO:0000313" key="11">
    <source>
        <dbReference type="EMBL" id="KUG29022.1"/>
    </source>
</evidence>
<dbReference type="InterPro" id="IPR016195">
    <property type="entry name" value="Pol/histidinol_Pase-like"/>
</dbReference>
<evidence type="ECO:0000256" key="4">
    <source>
        <dbReference type="ARBA" id="ARBA00022679"/>
    </source>
</evidence>
<evidence type="ECO:0000256" key="3">
    <source>
        <dbReference type="ARBA" id="ARBA00019114"/>
    </source>
</evidence>
<dbReference type="Pfam" id="PF07733">
    <property type="entry name" value="DNA_pol3_alpha"/>
    <property type="match status" value="1"/>
</dbReference>
<dbReference type="SMART" id="SM00481">
    <property type="entry name" value="POLIIIAc"/>
    <property type="match status" value="1"/>
</dbReference>
<keyword evidence="4 11" id="KW-0808">Transferase</keyword>
<dbReference type="InterPro" id="IPR003141">
    <property type="entry name" value="Pol/His_phosphatase_N"/>
</dbReference>
<keyword evidence="5 11" id="KW-0548">Nucleotidyltransferase</keyword>
<dbReference type="NCBIfam" id="NF005298">
    <property type="entry name" value="PRK06826.1"/>
    <property type="match status" value="1"/>
</dbReference>
<dbReference type="Pfam" id="PF02811">
    <property type="entry name" value="PHP"/>
    <property type="match status" value="1"/>
</dbReference>
<comment type="catalytic activity">
    <reaction evidence="8">
        <text>DNA(n) + a 2'-deoxyribonucleoside 5'-triphosphate = DNA(n+1) + diphosphate</text>
        <dbReference type="Rhea" id="RHEA:22508"/>
        <dbReference type="Rhea" id="RHEA-COMP:17339"/>
        <dbReference type="Rhea" id="RHEA-COMP:17340"/>
        <dbReference type="ChEBI" id="CHEBI:33019"/>
        <dbReference type="ChEBI" id="CHEBI:61560"/>
        <dbReference type="ChEBI" id="CHEBI:173112"/>
        <dbReference type="EC" id="2.7.7.7"/>
    </reaction>
</comment>
<evidence type="ECO:0000256" key="7">
    <source>
        <dbReference type="ARBA" id="ARBA00022932"/>
    </source>
</evidence>
<dbReference type="AlphaFoldDB" id="A0A0W8G7M5"/>
<dbReference type="EMBL" id="LNQE01000143">
    <property type="protein sequence ID" value="KUG29022.1"/>
    <property type="molecule type" value="Genomic_DNA"/>
</dbReference>
<evidence type="ECO:0000256" key="8">
    <source>
        <dbReference type="ARBA" id="ARBA00049244"/>
    </source>
</evidence>
<dbReference type="Pfam" id="PF14579">
    <property type="entry name" value="HHH_6"/>
    <property type="match status" value="1"/>
</dbReference>
<organism evidence="11">
    <name type="scientific">hydrocarbon metagenome</name>
    <dbReference type="NCBI Taxonomy" id="938273"/>
    <lineage>
        <taxon>unclassified sequences</taxon>
        <taxon>metagenomes</taxon>
        <taxon>ecological metagenomes</taxon>
    </lineage>
</organism>
<dbReference type="Pfam" id="PF17657">
    <property type="entry name" value="DNA_pol3_finger"/>
    <property type="match status" value="1"/>
</dbReference>
<dbReference type="Gene3D" id="1.10.150.870">
    <property type="match status" value="1"/>
</dbReference>
<dbReference type="GO" id="GO:0008408">
    <property type="term" value="F:3'-5' exonuclease activity"/>
    <property type="evidence" value="ECO:0007669"/>
    <property type="project" value="InterPro"/>
</dbReference>
<dbReference type="PANTHER" id="PTHR32294:SF0">
    <property type="entry name" value="DNA POLYMERASE III SUBUNIT ALPHA"/>
    <property type="match status" value="1"/>
</dbReference>
<dbReference type="SUPFAM" id="SSF89550">
    <property type="entry name" value="PHP domain-like"/>
    <property type="match status" value="1"/>
</dbReference>
<name>A0A0W8G7M5_9ZZZZ</name>
<dbReference type="EC" id="2.7.7.7" evidence="2"/>
<dbReference type="GO" id="GO:0003887">
    <property type="term" value="F:DNA-directed DNA polymerase activity"/>
    <property type="evidence" value="ECO:0007669"/>
    <property type="project" value="UniProtKB-KW"/>
</dbReference>
<dbReference type="InterPro" id="IPR004805">
    <property type="entry name" value="DnaE2/DnaE/PolC"/>
</dbReference>
<dbReference type="CDD" id="cd12113">
    <property type="entry name" value="PHP_PolIIIA_DnaE3"/>
    <property type="match status" value="1"/>
</dbReference>
<dbReference type="GO" id="GO:0003676">
    <property type="term" value="F:nucleic acid binding"/>
    <property type="evidence" value="ECO:0007669"/>
    <property type="project" value="InterPro"/>
</dbReference>
<feature type="region of interest" description="Disordered" evidence="9">
    <location>
        <begin position="1149"/>
        <end position="1174"/>
    </location>
</feature>
<gene>
    <name evidence="11" type="ORF">ASZ90_001102</name>
</gene>
<dbReference type="GO" id="GO:0006260">
    <property type="term" value="P:DNA replication"/>
    <property type="evidence" value="ECO:0007669"/>
    <property type="project" value="UniProtKB-KW"/>
</dbReference>
<dbReference type="PANTHER" id="PTHR32294">
    <property type="entry name" value="DNA POLYMERASE III SUBUNIT ALPHA"/>
    <property type="match status" value="1"/>
</dbReference>
<dbReference type="InterPro" id="IPR040982">
    <property type="entry name" value="DNA_pol3_finger"/>
</dbReference>
<reference evidence="11" key="1">
    <citation type="journal article" date="2015" name="Proc. Natl. Acad. Sci. U.S.A.">
        <title>Networks of energetic and metabolic interactions define dynamics in microbial communities.</title>
        <authorList>
            <person name="Embree M."/>
            <person name="Liu J.K."/>
            <person name="Al-Bassam M.M."/>
            <person name="Zengler K."/>
        </authorList>
    </citation>
    <scope>NUCLEOTIDE SEQUENCE</scope>
</reference>
<dbReference type="Pfam" id="PF01336">
    <property type="entry name" value="tRNA_anti-codon"/>
    <property type="match status" value="1"/>
</dbReference>
<evidence type="ECO:0000256" key="1">
    <source>
        <dbReference type="ARBA" id="ARBA00004496"/>
    </source>
</evidence>
<accession>A0A0W8G7M5</accession>
<dbReference type="Gene3D" id="3.20.20.140">
    <property type="entry name" value="Metal-dependent hydrolases"/>
    <property type="match status" value="1"/>
</dbReference>
<dbReference type="InterPro" id="IPR041931">
    <property type="entry name" value="DNA_pol3_alpha_thumb_dom"/>
</dbReference>
<dbReference type="InterPro" id="IPR011708">
    <property type="entry name" value="DNA_pol3_alpha_NTPase_dom"/>
</dbReference>
<evidence type="ECO:0000256" key="9">
    <source>
        <dbReference type="SAM" id="MobiDB-lite"/>
    </source>
</evidence>
<feature type="domain" description="Polymerase/histidinol phosphatase N-terminal" evidence="10">
    <location>
        <begin position="5"/>
        <end position="72"/>
    </location>
</feature>
<dbReference type="InterPro" id="IPR004013">
    <property type="entry name" value="PHP_dom"/>
</dbReference>
<comment type="subcellular location">
    <subcellularLocation>
        <location evidence="1">Cytoplasm</location>
    </subcellularLocation>
</comment>